<feature type="transmembrane region" description="Helical" evidence="7">
    <location>
        <begin position="226"/>
        <end position="244"/>
    </location>
</feature>
<comment type="subcellular location">
    <subcellularLocation>
        <location evidence="1 7">Cell membrane</location>
        <topology evidence="1 7">Multi-pass membrane protein</topology>
    </subcellularLocation>
</comment>
<dbReference type="CDD" id="cd06261">
    <property type="entry name" value="TM_PBP2"/>
    <property type="match status" value="1"/>
</dbReference>
<comment type="caution">
    <text evidence="9">The sequence shown here is derived from an EMBL/GenBank/DDBJ whole genome shotgun (WGS) entry which is preliminary data.</text>
</comment>
<dbReference type="SUPFAM" id="SSF161098">
    <property type="entry name" value="MetI-like"/>
    <property type="match status" value="1"/>
</dbReference>
<dbReference type="InterPro" id="IPR035906">
    <property type="entry name" value="MetI-like_sf"/>
</dbReference>
<protein>
    <submittedName>
        <fullName evidence="9">ABC transporter permease</fullName>
    </submittedName>
</protein>
<evidence type="ECO:0000256" key="4">
    <source>
        <dbReference type="ARBA" id="ARBA00022692"/>
    </source>
</evidence>
<dbReference type="PANTHER" id="PTHR30151">
    <property type="entry name" value="ALKANE SULFONATE ABC TRANSPORTER-RELATED, MEMBRANE SUBUNIT"/>
    <property type="match status" value="1"/>
</dbReference>
<dbReference type="RefSeq" id="WP_380972401.1">
    <property type="nucleotide sequence ID" value="NZ_JBHTEF010000001.1"/>
</dbReference>
<sequence length="258" mass="26910">MRRGSQPSGAVAVIAPAVLLAALLLLWWAGTALTGIEAWRLPGPGAVARRGAELLAQPSTWRRMGVTAFEALMGSLAGAVVALPTSYAIYRFRLFQAAVEPFLGATQAIPAIALAPLLVLWVGYGLAPIVALCALMVFFPILVSSVLGLRHLDRDILAAAELDGASGWVMARFIELPLAAPSILAGLRNGFTLSVTGAVVGEMVMGGSGLGGVLGQQRQNLDTAGMFVTIGILCLLAMSAYGAIYRIEKGRRRAGELS</sequence>
<evidence type="ECO:0000313" key="9">
    <source>
        <dbReference type="EMBL" id="MFC7580417.1"/>
    </source>
</evidence>
<feature type="transmembrane region" description="Helical" evidence="7">
    <location>
        <begin position="71"/>
        <end position="90"/>
    </location>
</feature>
<keyword evidence="10" id="KW-1185">Reference proteome</keyword>
<evidence type="ECO:0000313" key="10">
    <source>
        <dbReference type="Proteomes" id="UP001596527"/>
    </source>
</evidence>
<feature type="transmembrane region" description="Helical" evidence="7">
    <location>
        <begin position="129"/>
        <end position="149"/>
    </location>
</feature>
<comment type="similarity">
    <text evidence="7">Belongs to the binding-protein-dependent transport system permease family.</text>
</comment>
<name>A0ABW2SK08_9ACTO</name>
<dbReference type="Gene3D" id="1.10.3720.10">
    <property type="entry name" value="MetI-like"/>
    <property type="match status" value="1"/>
</dbReference>
<evidence type="ECO:0000256" key="1">
    <source>
        <dbReference type="ARBA" id="ARBA00004651"/>
    </source>
</evidence>
<accession>A0ABW2SK08</accession>
<organism evidence="9 10">
    <name type="scientific">Schaalia naturae</name>
    <dbReference type="NCBI Taxonomy" id="635203"/>
    <lineage>
        <taxon>Bacteria</taxon>
        <taxon>Bacillati</taxon>
        <taxon>Actinomycetota</taxon>
        <taxon>Actinomycetes</taxon>
        <taxon>Actinomycetales</taxon>
        <taxon>Actinomycetaceae</taxon>
        <taxon>Schaalia</taxon>
    </lineage>
</organism>
<feature type="transmembrane region" description="Helical" evidence="7">
    <location>
        <begin position="191"/>
        <end position="214"/>
    </location>
</feature>
<keyword evidence="6 7" id="KW-0472">Membrane</keyword>
<dbReference type="PANTHER" id="PTHR30151:SF20">
    <property type="entry name" value="ABC TRANSPORTER PERMEASE PROTEIN HI_0355-RELATED"/>
    <property type="match status" value="1"/>
</dbReference>
<gene>
    <name evidence="9" type="ORF">ACFQWG_04170</name>
</gene>
<evidence type="ECO:0000256" key="7">
    <source>
        <dbReference type="RuleBase" id="RU363032"/>
    </source>
</evidence>
<dbReference type="EMBL" id="JBHTEF010000001">
    <property type="protein sequence ID" value="MFC7580417.1"/>
    <property type="molecule type" value="Genomic_DNA"/>
</dbReference>
<dbReference type="Proteomes" id="UP001596527">
    <property type="component" value="Unassembled WGS sequence"/>
</dbReference>
<reference evidence="10" key="1">
    <citation type="journal article" date="2019" name="Int. J. Syst. Evol. Microbiol.">
        <title>The Global Catalogue of Microorganisms (GCM) 10K type strain sequencing project: providing services to taxonomists for standard genome sequencing and annotation.</title>
        <authorList>
            <consortium name="The Broad Institute Genomics Platform"/>
            <consortium name="The Broad Institute Genome Sequencing Center for Infectious Disease"/>
            <person name="Wu L."/>
            <person name="Ma J."/>
        </authorList>
    </citation>
    <scope>NUCLEOTIDE SEQUENCE [LARGE SCALE GENOMIC DNA]</scope>
    <source>
        <strain evidence="10">CCUG 56698</strain>
    </source>
</reference>
<keyword evidence="4 7" id="KW-0812">Transmembrane</keyword>
<evidence type="ECO:0000259" key="8">
    <source>
        <dbReference type="PROSITE" id="PS50928"/>
    </source>
</evidence>
<evidence type="ECO:0000256" key="3">
    <source>
        <dbReference type="ARBA" id="ARBA00022475"/>
    </source>
</evidence>
<keyword evidence="3" id="KW-1003">Cell membrane</keyword>
<evidence type="ECO:0000256" key="6">
    <source>
        <dbReference type="ARBA" id="ARBA00023136"/>
    </source>
</evidence>
<keyword evidence="2 7" id="KW-0813">Transport</keyword>
<feature type="transmembrane region" description="Helical" evidence="7">
    <location>
        <begin position="102"/>
        <end position="123"/>
    </location>
</feature>
<evidence type="ECO:0000256" key="5">
    <source>
        <dbReference type="ARBA" id="ARBA00022989"/>
    </source>
</evidence>
<dbReference type="InterPro" id="IPR000515">
    <property type="entry name" value="MetI-like"/>
</dbReference>
<feature type="domain" description="ABC transmembrane type-1" evidence="8">
    <location>
        <begin position="64"/>
        <end position="245"/>
    </location>
</feature>
<dbReference type="Pfam" id="PF00528">
    <property type="entry name" value="BPD_transp_1"/>
    <property type="match status" value="1"/>
</dbReference>
<keyword evidence="5 7" id="KW-1133">Transmembrane helix</keyword>
<dbReference type="PROSITE" id="PS50928">
    <property type="entry name" value="ABC_TM1"/>
    <property type="match status" value="1"/>
</dbReference>
<proteinExistence type="inferred from homology"/>
<evidence type="ECO:0000256" key="2">
    <source>
        <dbReference type="ARBA" id="ARBA00022448"/>
    </source>
</evidence>